<dbReference type="GO" id="GO:0006631">
    <property type="term" value="P:fatty acid metabolic process"/>
    <property type="evidence" value="ECO:0007669"/>
    <property type="project" value="TreeGrafter"/>
</dbReference>
<dbReference type="RefSeq" id="WP_184431441.1">
    <property type="nucleotide sequence ID" value="NZ_JACIGI010000003.1"/>
</dbReference>
<evidence type="ECO:0000313" key="8">
    <source>
        <dbReference type="Proteomes" id="UP000555728"/>
    </source>
</evidence>
<protein>
    <submittedName>
        <fullName evidence="7">Acyl-CoA synthetase (AMP-forming)/AMP-acid ligase II</fullName>
    </submittedName>
</protein>
<dbReference type="CDD" id="cd05926">
    <property type="entry name" value="FACL_fum10p_like"/>
    <property type="match status" value="1"/>
</dbReference>
<dbReference type="InterPro" id="IPR042099">
    <property type="entry name" value="ANL_N_sf"/>
</dbReference>
<dbReference type="Proteomes" id="UP000555728">
    <property type="component" value="Unassembled WGS sequence"/>
</dbReference>
<dbReference type="PANTHER" id="PTHR43201">
    <property type="entry name" value="ACYL-COA SYNTHETASE"/>
    <property type="match status" value="1"/>
</dbReference>
<gene>
    <name evidence="7" type="ORF">GGD88_000542</name>
</gene>
<keyword evidence="2 7" id="KW-0436">Ligase</keyword>
<comment type="similarity">
    <text evidence="1">Belongs to the ATP-dependent AMP-binding enzyme family.</text>
</comment>
<dbReference type="GO" id="GO:0031956">
    <property type="term" value="F:medium-chain fatty acid-CoA ligase activity"/>
    <property type="evidence" value="ECO:0007669"/>
    <property type="project" value="TreeGrafter"/>
</dbReference>
<keyword evidence="3" id="KW-0547">Nucleotide-binding</keyword>
<evidence type="ECO:0000256" key="4">
    <source>
        <dbReference type="ARBA" id="ARBA00022840"/>
    </source>
</evidence>
<dbReference type="PANTHER" id="PTHR43201:SF5">
    <property type="entry name" value="MEDIUM-CHAIN ACYL-COA LIGASE ACSF2, MITOCHONDRIAL"/>
    <property type="match status" value="1"/>
</dbReference>
<dbReference type="InterPro" id="IPR025110">
    <property type="entry name" value="AMP-bd_C"/>
</dbReference>
<dbReference type="InterPro" id="IPR000873">
    <property type="entry name" value="AMP-dep_synth/lig_dom"/>
</dbReference>
<dbReference type="InterPro" id="IPR045310">
    <property type="entry name" value="Pcs60-like"/>
</dbReference>
<dbReference type="Pfam" id="PF00501">
    <property type="entry name" value="AMP-binding"/>
    <property type="match status" value="1"/>
</dbReference>
<feature type="domain" description="AMP-binding enzyme C-terminal" evidence="6">
    <location>
        <begin position="424"/>
        <end position="499"/>
    </location>
</feature>
<feature type="domain" description="AMP-dependent synthetase/ligase" evidence="5">
    <location>
        <begin position="10"/>
        <end position="369"/>
    </location>
</feature>
<evidence type="ECO:0000313" key="7">
    <source>
        <dbReference type="EMBL" id="MBB4284831.1"/>
    </source>
</evidence>
<sequence length="515" mass="53895">MADTVRDLLQGHPTDAPAIGAPGRDWLTFGGLAGLADATLATLNGWGVGRGDRVAIVLPNGPEMAAAFVTLACCCDTAPLNPAYKEDEFDFYLSDLKAKLLVVSADETGPAVAAARTAGLPIARLATGATDPAGHFTLHLEGDAPAPEAARPGFSGPDDGALVLHTSGTTSRPKIVPLLNRNVAASARHIGASLALTPADRCLNIMPLFHIHGLIAAVTTSLAHGASVWCSPGFNALQVFAWMDAAAPTWYTAVPTMHQAILSRAPRNPESVARARLRLIRSSSSSLPPQVMGALEETFGCPVVESYGMTEACHQMTANPLPPAPRKPGSVGIAAGPQVRVADEAENRLLDGTAPGEVVISGPNITPGYEANPEANAKSFFDADGQRWFRTGDQGVFDADGYLTITGRLKEIINRGGEKISPREVDDVLMDHPAVQQVVTFAMPHPKLGEEVAAAVVLRDGQSAGEQDLRSFAAGRLADFKVPRKVLILEEIPKGATGKLQRIGLAAKLGLGVDA</sequence>
<proteinExistence type="inferred from homology"/>
<dbReference type="SUPFAM" id="SSF56801">
    <property type="entry name" value="Acetyl-CoA synthetase-like"/>
    <property type="match status" value="1"/>
</dbReference>
<evidence type="ECO:0000256" key="3">
    <source>
        <dbReference type="ARBA" id="ARBA00022741"/>
    </source>
</evidence>
<evidence type="ECO:0000256" key="2">
    <source>
        <dbReference type="ARBA" id="ARBA00022598"/>
    </source>
</evidence>
<evidence type="ECO:0000259" key="6">
    <source>
        <dbReference type="Pfam" id="PF13193"/>
    </source>
</evidence>
<keyword evidence="8" id="KW-1185">Reference proteome</keyword>
<dbReference type="InterPro" id="IPR045851">
    <property type="entry name" value="AMP-bd_C_sf"/>
</dbReference>
<dbReference type="InterPro" id="IPR020845">
    <property type="entry name" value="AMP-binding_CS"/>
</dbReference>
<evidence type="ECO:0000256" key="1">
    <source>
        <dbReference type="ARBA" id="ARBA00006432"/>
    </source>
</evidence>
<dbReference type="GO" id="GO:0005524">
    <property type="term" value="F:ATP binding"/>
    <property type="evidence" value="ECO:0007669"/>
    <property type="project" value="UniProtKB-KW"/>
</dbReference>
<organism evidence="7 8">
    <name type="scientific">Roseospira goensis</name>
    <dbReference type="NCBI Taxonomy" id="391922"/>
    <lineage>
        <taxon>Bacteria</taxon>
        <taxon>Pseudomonadati</taxon>
        <taxon>Pseudomonadota</taxon>
        <taxon>Alphaproteobacteria</taxon>
        <taxon>Rhodospirillales</taxon>
        <taxon>Rhodospirillaceae</taxon>
        <taxon>Roseospira</taxon>
    </lineage>
</organism>
<accession>A0A7W6RXD1</accession>
<dbReference type="Pfam" id="PF13193">
    <property type="entry name" value="AMP-binding_C"/>
    <property type="match status" value="1"/>
</dbReference>
<dbReference type="EMBL" id="JACIGI010000003">
    <property type="protein sequence ID" value="MBB4284831.1"/>
    <property type="molecule type" value="Genomic_DNA"/>
</dbReference>
<name>A0A7W6RXD1_9PROT</name>
<dbReference type="Gene3D" id="3.40.50.12780">
    <property type="entry name" value="N-terminal domain of ligase-like"/>
    <property type="match status" value="1"/>
</dbReference>
<reference evidence="7 8" key="1">
    <citation type="submission" date="2020-08" db="EMBL/GenBank/DDBJ databases">
        <title>Genome sequencing of Purple Non-Sulfur Bacteria from various extreme environments.</title>
        <authorList>
            <person name="Mayer M."/>
        </authorList>
    </citation>
    <scope>NUCLEOTIDE SEQUENCE [LARGE SCALE GENOMIC DNA]</scope>
    <source>
        <strain evidence="7 8">JA135</strain>
    </source>
</reference>
<comment type="caution">
    <text evidence="7">The sequence shown here is derived from an EMBL/GenBank/DDBJ whole genome shotgun (WGS) entry which is preliminary data.</text>
</comment>
<dbReference type="AlphaFoldDB" id="A0A7W6RXD1"/>
<dbReference type="Gene3D" id="3.30.300.30">
    <property type="match status" value="1"/>
</dbReference>
<evidence type="ECO:0000259" key="5">
    <source>
        <dbReference type="Pfam" id="PF00501"/>
    </source>
</evidence>
<dbReference type="PROSITE" id="PS00455">
    <property type="entry name" value="AMP_BINDING"/>
    <property type="match status" value="1"/>
</dbReference>
<keyword evidence="4" id="KW-0067">ATP-binding</keyword>